<dbReference type="Pfam" id="PF13489">
    <property type="entry name" value="Methyltransf_23"/>
    <property type="match status" value="1"/>
</dbReference>
<dbReference type="Gene3D" id="3.40.50.150">
    <property type="entry name" value="Vaccinia Virus protein VP39"/>
    <property type="match status" value="1"/>
</dbReference>
<proteinExistence type="predicted"/>
<accession>A0A6N7QUP3</accession>
<organism evidence="1 2">
    <name type="scientific">Spiribacter salilacus</name>
    <dbReference type="NCBI Taxonomy" id="2664894"/>
    <lineage>
        <taxon>Bacteria</taxon>
        <taxon>Pseudomonadati</taxon>
        <taxon>Pseudomonadota</taxon>
        <taxon>Gammaproteobacteria</taxon>
        <taxon>Chromatiales</taxon>
        <taxon>Ectothiorhodospiraceae</taxon>
        <taxon>Spiribacter</taxon>
    </lineage>
</organism>
<dbReference type="AlphaFoldDB" id="A0A6N7QUP3"/>
<dbReference type="GO" id="GO:0032259">
    <property type="term" value="P:methylation"/>
    <property type="evidence" value="ECO:0007669"/>
    <property type="project" value="UniProtKB-KW"/>
</dbReference>
<dbReference type="InterPro" id="IPR029063">
    <property type="entry name" value="SAM-dependent_MTases_sf"/>
</dbReference>
<dbReference type="CDD" id="cd02440">
    <property type="entry name" value="AdoMet_MTases"/>
    <property type="match status" value="1"/>
</dbReference>
<keyword evidence="1" id="KW-0489">Methyltransferase</keyword>
<evidence type="ECO:0000313" key="2">
    <source>
        <dbReference type="Proteomes" id="UP000433788"/>
    </source>
</evidence>
<dbReference type="GO" id="GO:0008168">
    <property type="term" value="F:methyltransferase activity"/>
    <property type="evidence" value="ECO:0007669"/>
    <property type="project" value="UniProtKB-KW"/>
</dbReference>
<protein>
    <submittedName>
        <fullName evidence="1">Methyltransferase domain-containing protein</fullName>
    </submittedName>
</protein>
<evidence type="ECO:0000313" key="1">
    <source>
        <dbReference type="EMBL" id="MRH79073.1"/>
    </source>
</evidence>
<keyword evidence="1" id="KW-0808">Transferase</keyword>
<gene>
    <name evidence="1" type="ORF">GH984_10210</name>
</gene>
<reference evidence="1 2" key="1">
    <citation type="submission" date="2019-11" db="EMBL/GenBank/DDBJ databases">
        <authorList>
            <person name="Zhang X.Y."/>
        </authorList>
    </citation>
    <scope>NUCLEOTIDE SEQUENCE [LARGE SCALE GENOMIC DNA]</scope>
    <source>
        <strain evidence="1 2">C176</strain>
    </source>
</reference>
<comment type="caution">
    <text evidence="1">The sequence shown here is derived from an EMBL/GenBank/DDBJ whole genome shotgun (WGS) entry which is preliminary data.</text>
</comment>
<sequence>MTELDKFVPALVLQHLTTAEAEYLKEVFDRFGGYPDLEQIWSLMDEPWVELSCDPLNMDERVTAYYQHPVWLLNGLFVERHELSLENRRQFTHWIVNQAPLRVADFGGGFGGLARFIGEALPNAQVEVVDPHPHPAAIALAANTPNVRFVPELTGEYDILIATDVFEHVPDPIGLTAKTAEHLRVGGQYLIANCFAPVILCHLPQLFHFNTSWDAVMQAMGLQPEEKVLYGRSYRRKGEINLPAAREKGECSRRVYPLISWLPRGKARAGQLLMQIFCH</sequence>
<keyword evidence="2" id="KW-1185">Reference proteome</keyword>
<dbReference type="RefSeq" id="WP_153720116.1">
    <property type="nucleotide sequence ID" value="NZ_WJPP01000005.1"/>
</dbReference>
<dbReference type="SUPFAM" id="SSF53335">
    <property type="entry name" value="S-adenosyl-L-methionine-dependent methyltransferases"/>
    <property type="match status" value="1"/>
</dbReference>
<dbReference type="Proteomes" id="UP000433788">
    <property type="component" value="Unassembled WGS sequence"/>
</dbReference>
<name>A0A6N7QUP3_9GAMM</name>
<dbReference type="EMBL" id="WJPP01000005">
    <property type="protein sequence ID" value="MRH79073.1"/>
    <property type="molecule type" value="Genomic_DNA"/>
</dbReference>